<evidence type="ECO:0000256" key="1">
    <source>
        <dbReference type="SAM" id="MobiDB-lite"/>
    </source>
</evidence>
<evidence type="ECO:0000313" key="4">
    <source>
        <dbReference type="Proteomes" id="UP000001064"/>
    </source>
</evidence>
<dbReference type="OMA" id="CTIAIHP"/>
<dbReference type="PANTHER" id="PTHR10335">
    <property type="entry name" value="RRNA 2-O-METHYLTRANSFERASE FIBRILLARIN"/>
    <property type="match status" value="1"/>
</dbReference>
<dbReference type="GO" id="GO:0032040">
    <property type="term" value="C:small-subunit processome"/>
    <property type="evidence" value="ECO:0000318"/>
    <property type="project" value="GO_Central"/>
</dbReference>
<gene>
    <name evidence="3" type="ORF">DICPUDRAFT_157215</name>
</gene>
<dbReference type="Pfam" id="PF10307">
    <property type="entry name" value="HAD_SAK_1"/>
    <property type="match status" value="1"/>
</dbReference>
<protein>
    <recommendedName>
        <fullName evidence="2">Swiss Army Knife RNA repair protein HAD domain-containing protein</fullName>
    </recommendedName>
</protein>
<dbReference type="GO" id="GO:0003723">
    <property type="term" value="F:RNA binding"/>
    <property type="evidence" value="ECO:0000318"/>
    <property type="project" value="GO_Central"/>
</dbReference>
<dbReference type="Proteomes" id="UP000001064">
    <property type="component" value="Unassembled WGS sequence"/>
</dbReference>
<dbReference type="GO" id="GO:0008649">
    <property type="term" value="F:rRNA methyltransferase activity"/>
    <property type="evidence" value="ECO:0000318"/>
    <property type="project" value="GO_Central"/>
</dbReference>
<name>F0ZYK5_DICPU</name>
<sequence length="528" mass="59562">MKSLYIFDFDGTIFKSPEPNPALWTSQVIGKIKSMPSENNGFGWFQDTITLDEPYVPASPSEDWFNMNVLNDALNSYKDQNNVVCLLTGRTTLYSNIIDRILKSANLNFHHKGLKPINIPNVQRESTFDFKKRFILNLINSVYSNQIKEVIVYEDRIGHVELFENFLSTLKSITYKVIHINESPKYLLESDELKLVEYLVKKNTQDLSNVTLKKHVDYTGLVLNKESVSKLVSLFDLPSDWTIKAHHVTLNLGSYNPKSWRNMEEDNELLAVLTKINLNTTTTIETAESQTTLNDVSSSTHSVSVTSTTTTTSTTFESNDYSITHPIGSTWEFNIEAIGFSENALAVKVQGIPSSNVIPHCTIAIHPFAKAADSNSIRNWYPISHFKPGEKTKLKSHNETDLKQYYQNLVNKQDNSANTSPSKGKPKTSNKPNSPSECSVLIPVDFKDSLTLSGTITEVGKLFYDIPKPVKQAKVDPYSLIRAANPELSKDEIIRIIPKVKAWLSNNPKETNTKDIINHLKNNINDLK</sequence>
<feature type="domain" description="Swiss Army Knife RNA repair protein HAD" evidence="2">
    <location>
        <begin position="16"/>
        <end position="204"/>
    </location>
</feature>
<dbReference type="OrthoDB" id="5596992at2759"/>
<dbReference type="InParanoid" id="F0ZYK5"/>
<dbReference type="GO" id="GO:1990259">
    <property type="term" value="F:histone H2AQ104 methyltransferase activity"/>
    <property type="evidence" value="ECO:0000318"/>
    <property type="project" value="GO_Central"/>
</dbReference>
<dbReference type="eggNOG" id="ENOG502S9A9">
    <property type="taxonomic scope" value="Eukaryota"/>
</dbReference>
<keyword evidence="4" id="KW-1185">Reference proteome</keyword>
<evidence type="ECO:0000313" key="3">
    <source>
        <dbReference type="EMBL" id="EGC30975.1"/>
    </source>
</evidence>
<dbReference type="AlphaFoldDB" id="F0ZYK5"/>
<evidence type="ECO:0000259" key="2">
    <source>
        <dbReference type="Pfam" id="PF10307"/>
    </source>
</evidence>
<accession>F0ZYK5</accession>
<proteinExistence type="predicted"/>
<dbReference type="GO" id="GO:0000494">
    <property type="term" value="P:box C/D sno(s)RNA 3'-end processing"/>
    <property type="evidence" value="ECO:0000318"/>
    <property type="project" value="GO_Central"/>
</dbReference>
<dbReference type="RefSeq" id="XP_003292502.1">
    <property type="nucleotide sequence ID" value="XM_003292454.1"/>
</dbReference>
<feature type="region of interest" description="Disordered" evidence="1">
    <location>
        <begin position="412"/>
        <end position="436"/>
    </location>
</feature>
<dbReference type="KEGG" id="dpp:DICPUDRAFT_157215"/>
<organism evidence="3 4">
    <name type="scientific">Dictyostelium purpureum</name>
    <name type="common">Slime mold</name>
    <dbReference type="NCBI Taxonomy" id="5786"/>
    <lineage>
        <taxon>Eukaryota</taxon>
        <taxon>Amoebozoa</taxon>
        <taxon>Evosea</taxon>
        <taxon>Eumycetozoa</taxon>
        <taxon>Dictyostelia</taxon>
        <taxon>Dictyosteliales</taxon>
        <taxon>Dictyosteliaceae</taxon>
        <taxon>Dictyostelium</taxon>
    </lineage>
</organism>
<dbReference type="GeneID" id="10508297"/>
<dbReference type="InterPro" id="IPR018812">
    <property type="entry name" value="SAK_HAD"/>
</dbReference>
<dbReference type="PANTHER" id="PTHR10335:SF23">
    <property type="entry name" value="OB FOLD-CONTAINING PROTEIN, NUCLEIC ACID BINDING"/>
    <property type="match status" value="1"/>
</dbReference>
<dbReference type="GO" id="GO:0031167">
    <property type="term" value="P:rRNA methylation"/>
    <property type="evidence" value="ECO:0000318"/>
    <property type="project" value="GO_Central"/>
</dbReference>
<dbReference type="STRING" id="5786.F0ZYK5"/>
<dbReference type="GO" id="GO:0031428">
    <property type="term" value="C:box C/D methylation guide snoRNP complex"/>
    <property type="evidence" value="ECO:0000318"/>
    <property type="project" value="GO_Central"/>
</dbReference>
<reference evidence="4" key="1">
    <citation type="journal article" date="2011" name="Genome Biol.">
        <title>Comparative genomics of the social amoebae Dictyostelium discoideum and Dictyostelium purpureum.</title>
        <authorList>
            <consortium name="US DOE Joint Genome Institute (JGI-PGF)"/>
            <person name="Sucgang R."/>
            <person name="Kuo A."/>
            <person name="Tian X."/>
            <person name="Salerno W."/>
            <person name="Parikh A."/>
            <person name="Feasley C.L."/>
            <person name="Dalin E."/>
            <person name="Tu H."/>
            <person name="Huang E."/>
            <person name="Barry K."/>
            <person name="Lindquist E."/>
            <person name="Shapiro H."/>
            <person name="Bruce D."/>
            <person name="Schmutz J."/>
            <person name="Salamov A."/>
            <person name="Fey P."/>
            <person name="Gaudet P."/>
            <person name="Anjard C."/>
            <person name="Babu M.M."/>
            <person name="Basu S."/>
            <person name="Bushmanova Y."/>
            <person name="van der Wel H."/>
            <person name="Katoh-Kurasawa M."/>
            <person name="Dinh C."/>
            <person name="Coutinho P.M."/>
            <person name="Saito T."/>
            <person name="Elias M."/>
            <person name="Schaap P."/>
            <person name="Kay R.R."/>
            <person name="Henrissat B."/>
            <person name="Eichinger L."/>
            <person name="Rivero F."/>
            <person name="Putnam N.H."/>
            <person name="West C.M."/>
            <person name="Loomis W.F."/>
            <person name="Chisholm R.L."/>
            <person name="Shaulsky G."/>
            <person name="Strassmann J.E."/>
            <person name="Queller D.C."/>
            <person name="Kuspa A."/>
            <person name="Grigoriev I.V."/>
        </authorList>
    </citation>
    <scope>NUCLEOTIDE SEQUENCE [LARGE SCALE GENOMIC DNA]</scope>
    <source>
        <strain evidence="4">QSDP1</strain>
    </source>
</reference>
<dbReference type="EMBL" id="GL871286">
    <property type="protein sequence ID" value="EGC30975.1"/>
    <property type="molecule type" value="Genomic_DNA"/>
</dbReference>
<dbReference type="VEuPathDB" id="AmoebaDB:DICPUDRAFT_157215"/>